<evidence type="ECO:0000256" key="1">
    <source>
        <dbReference type="ARBA" id="ARBA00001947"/>
    </source>
</evidence>
<evidence type="ECO:0000256" key="6">
    <source>
        <dbReference type="ARBA" id="ARBA00022801"/>
    </source>
</evidence>
<dbReference type="GO" id="GO:0004222">
    <property type="term" value="F:metalloendopeptidase activity"/>
    <property type="evidence" value="ECO:0007669"/>
    <property type="project" value="InterPro"/>
</dbReference>
<comment type="cofactor">
    <cofactor evidence="1">
        <name>Zn(2+)</name>
        <dbReference type="ChEBI" id="CHEBI:29105"/>
    </cofactor>
</comment>
<sequence>MSISQIQPSLEFKSQAKKAIFSIVFFAIAYALLLTFAVGLTVLCIYAGIYLVTALPGLVTLALGIGVASSGLFILMFLLKFIFKSHTIDRSHLVEINRKDEPELFSMIEEIVTEVGTDFPKKVYLSGDVNASVFYDSSFWSMFFPIRKNLQIGLGLINTISKIELKAILAHEFGHFSQKTMKLGSYVYNVNHVIYNLLYDNDSYDNLIQKWANISSYFSIFVVVAVKIIAAIQWCLRKLYDVVNRNYLGLSREMEFQADEIAAYITGYKPLANALLRMSLSEHAFNSVLSFYDERVEQNVKTNNIYREHLYVVQLLANRSNIPQTNGLPLVPLEELNRYNKSKLVIEDQWSSHPSTEDRVEKLKLTGIEFNNEEFIPAMNIFKNSSFIEETMTNKIFSNVKYPSEPSLIDINEFKTQFQNDFYSNSFPEIFNGYYDSKSPKRYNSIPLDSLENTVPIESLFSDYNVGLIYKEIAIRNDIEVLKQINDKSLKIKTFDYDGKKYSRKEVKSLLPKIQNDLKSLNDKIELNDKAIYLFFNKLSKEQNTTSHLISLYEEFEIFDKEFDTKYELYTQLSGLLNFTYETLPFEKILENFQHIKPIEEKLKNAIKDLLTSKHYKEEITPELKEKLELYLSKNWEYFGREKYLDYNLTVLFTALNNYAYLLSRGYFLIKKNLLTYQLDLVTRSMIT</sequence>
<dbReference type="Proteomes" id="UP000075663">
    <property type="component" value="Unassembled WGS sequence"/>
</dbReference>
<dbReference type="GO" id="GO:0006508">
    <property type="term" value="P:proteolysis"/>
    <property type="evidence" value="ECO:0007669"/>
    <property type="project" value="UniProtKB-KW"/>
</dbReference>
<accession>A0A150XP20</accession>
<feature type="transmembrane region" description="Helical" evidence="11">
    <location>
        <begin position="20"/>
        <end position="52"/>
    </location>
</feature>
<keyword evidence="8 11" id="KW-1133">Transmembrane helix</keyword>
<dbReference type="RefSeq" id="WP_062302505.1">
    <property type="nucleotide sequence ID" value="NZ_LRPB01000047.1"/>
</dbReference>
<dbReference type="PANTHER" id="PTHR43221:SF2">
    <property type="entry name" value="PROTEASE HTPX HOMOLOG"/>
    <property type="match status" value="1"/>
</dbReference>
<keyword evidence="5" id="KW-0479">Metal-binding</keyword>
<dbReference type="InterPro" id="IPR001915">
    <property type="entry name" value="Peptidase_M48"/>
</dbReference>
<evidence type="ECO:0000256" key="3">
    <source>
        <dbReference type="ARBA" id="ARBA00022670"/>
    </source>
</evidence>
<keyword evidence="7" id="KW-0862">Zinc</keyword>
<proteinExistence type="predicted"/>
<dbReference type="AlphaFoldDB" id="A0A150XP20"/>
<evidence type="ECO:0000259" key="12">
    <source>
        <dbReference type="Pfam" id="PF01435"/>
    </source>
</evidence>
<feature type="transmembrane region" description="Helical" evidence="11">
    <location>
        <begin position="214"/>
        <end position="234"/>
    </location>
</feature>
<keyword evidence="3" id="KW-0645">Protease</keyword>
<dbReference type="Gene3D" id="3.30.2010.10">
    <property type="entry name" value="Metalloproteases ('zincins'), catalytic domain"/>
    <property type="match status" value="1"/>
</dbReference>
<keyword evidence="4 11" id="KW-0812">Transmembrane</keyword>
<dbReference type="STRING" id="1914963.AWW67_09455"/>
<name>A0A150XP20_9BACT</name>
<feature type="domain" description="Peptidase M48" evidence="12">
    <location>
        <begin position="101"/>
        <end position="364"/>
    </location>
</feature>
<evidence type="ECO:0000256" key="5">
    <source>
        <dbReference type="ARBA" id="ARBA00022723"/>
    </source>
</evidence>
<evidence type="ECO:0000256" key="9">
    <source>
        <dbReference type="ARBA" id="ARBA00023049"/>
    </source>
</evidence>
<protein>
    <recommendedName>
        <fullName evidence="12">Peptidase M48 domain-containing protein</fullName>
    </recommendedName>
</protein>
<dbReference type="PANTHER" id="PTHR43221">
    <property type="entry name" value="PROTEASE HTPX"/>
    <property type="match status" value="1"/>
</dbReference>
<feature type="transmembrane region" description="Helical" evidence="11">
    <location>
        <begin position="58"/>
        <end position="83"/>
    </location>
</feature>
<keyword evidence="10 11" id="KW-0472">Membrane</keyword>
<reference evidence="13 14" key="1">
    <citation type="submission" date="2016-01" db="EMBL/GenBank/DDBJ databases">
        <title>Genome sequencing of Roseivirga seohaensis SW-152.</title>
        <authorList>
            <person name="Selvaratnam C."/>
            <person name="Thevarajoo S."/>
            <person name="Goh K.M."/>
            <person name="Ee R."/>
            <person name="Chan K.-G."/>
            <person name="Chong C.S."/>
        </authorList>
    </citation>
    <scope>NUCLEOTIDE SEQUENCE [LARGE SCALE GENOMIC DNA]</scope>
    <source>
        <strain evidence="13 14">SW-152</strain>
    </source>
</reference>
<evidence type="ECO:0000256" key="4">
    <source>
        <dbReference type="ARBA" id="ARBA00022692"/>
    </source>
</evidence>
<dbReference type="EMBL" id="LRPB01000047">
    <property type="protein sequence ID" value="KYG80395.1"/>
    <property type="molecule type" value="Genomic_DNA"/>
</dbReference>
<evidence type="ECO:0000313" key="13">
    <source>
        <dbReference type="EMBL" id="KYG80395.1"/>
    </source>
</evidence>
<dbReference type="GO" id="GO:0046872">
    <property type="term" value="F:metal ion binding"/>
    <property type="evidence" value="ECO:0007669"/>
    <property type="project" value="UniProtKB-KW"/>
</dbReference>
<evidence type="ECO:0000256" key="10">
    <source>
        <dbReference type="ARBA" id="ARBA00023136"/>
    </source>
</evidence>
<dbReference type="Pfam" id="PF01435">
    <property type="entry name" value="Peptidase_M48"/>
    <property type="match status" value="1"/>
</dbReference>
<evidence type="ECO:0000313" key="14">
    <source>
        <dbReference type="Proteomes" id="UP000075663"/>
    </source>
</evidence>
<keyword evidence="2" id="KW-1003">Cell membrane</keyword>
<dbReference type="InterPro" id="IPR050083">
    <property type="entry name" value="HtpX_protease"/>
</dbReference>
<gene>
    <name evidence="13" type="ORF">AWW67_09455</name>
</gene>
<evidence type="ECO:0000256" key="8">
    <source>
        <dbReference type="ARBA" id="ARBA00022989"/>
    </source>
</evidence>
<dbReference type="CDD" id="cd07328">
    <property type="entry name" value="M48_Ste24p_like"/>
    <property type="match status" value="1"/>
</dbReference>
<evidence type="ECO:0000256" key="7">
    <source>
        <dbReference type="ARBA" id="ARBA00022833"/>
    </source>
</evidence>
<evidence type="ECO:0000256" key="11">
    <source>
        <dbReference type="SAM" id="Phobius"/>
    </source>
</evidence>
<comment type="caution">
    <text evidence="13">The sequence shown here is derived from an EMBL/GenBank/DDBJ whole genome shotgun (WGS) entry which is preliminary data.</text>
</comment>
<evidence type="ECO:0000256" key="2">
    <source>
        <dbReference type="ARBA" id="ARBA00022475"/>
    </source>
</evidence>
<keyword evidence="6" id="KW-0378">Hydrolase</keyword>
<keyword evidence="9" id="KW-0482">Metalloprotease</keyword>
<organism evidence="13 14">
    <name type="scientific">Roseivirga seohaensis</name>
    <dbReference type="NCBI Taxonomy" id="1914963"/>
    <lineage>
        <taxon>Bacteria</taxon>
        <taxon>Pseudomonadati</taxon>
        <taxon>Bacteroidota</taxon>
        <taxon>Cytophagia</taxon>
        <taxon>Cytophagales</taxon>
        <taxon>Roseivirgaceae</taxon>
        <taxon>Roseivirga</taxon>
    </lineage>
</organism>